<sequence>MLFNSYEFIFFFLPITFAAFFGIARYSRQLAALWLFAASLFFYGWWNPAYVGLLVGSILFNFAIGTAISREHKRGARLRSRLLVWIGISADLVLLAYYKYANFFVSNANEFLDTTWHTEAIILPLGISFFTFTQIAFLVDAYRGEVKESNFIHYGLFVTYFPHLIAGPVLHHKEMMPQFALDRTYRLQWDNLSVGLTVFAIGLFKKVVLADGVAPFVSPVFGAAANGASLTLLEAWCGTLAYTLQLYFDFSGYSDMAIGLSRLFGIRLPLNFDSPYKAASIIDFWRRWHMTLSRFLRDYLYFALGGNRNGPVMRHANLMITMLLGGLWHGAGWTFVIWGGLHGIYLVINHAWRRFRIFIAGKRPVGGIERTAGLLLTFLAVMLGWVFFRAKDATSALSIVKAMAGENGLLIPSSWPGAWYLNAALDRIGFDTSLGVPISQFDPAGMAPYWIIALLAIAWTMPNTQEFMARFAPALEQPAHTRGLLRWSPHTGWALATGILGALALLHMSHVSEFLYFQF</sequence>
<feature type="transmembrane region" description="Helical" evidence="14">
    <location>
        <begin position="52"/>
        <end position="70"/>
    </location>
</feature>
<dbReference type="Pfam" id="PF03062">
    <property type="entry name" value="MBOAT"/>
    <property type="match status" value="1"/>
</dbReference>
<feature type="transmembrane region" description="Helical" evidence="14">
    <location>
        <begin position="492"/>
        <end position="510"/>
    </location>
</feature>
<keyword evidence="5 13" id="KW-1003">Cell membrane</keyword>
<name>A0ABX1QC98_9RHOO</name>
<evidence type="ECO:0000256" key="12">
    <source>
        <dbReference type="ARBA" id="ARBA00031030"/>
    </source>
</evidence>
<gene>
    <name evidence="15" type="ORF">GPA25_14685</name>
</gene>
<protein>
    <recommendedName>
        <fullName evidence="4">Probable alginate O-acetylase AlgI</fullName>
    </recommendedName>
    <alternativeName>
        <fullName evidence="12">Alginate biosynthesis protein AlgI</fullName>
    </alternativeName>
</protein>
<dbReference type="InterPro" id="IPR024194">
    <property type="entry name" value="Ac/AlaTfrase_AlgI/DltB"/>
</dbReference>
<dbReference type="Proteomes" id="UP000648984">
    <property type="component" value="Unassembled WGS sequence"/>
</dbReference>
<evidence type="ECO:0000256" key="9">
    <source>
        <dbReference type="ARBA" id="ARBA00022989"/>
    </source>
</evidence>
<evidence type="ECO:0000256" key="3">
    <source>
        <dbReference type="ARBA" id="ARBA00010323"/>
    </source>
</evidence>
<evidence type="ECO:0000313" key="16">
    <source>
        <dbReference type="Proteomes" id="UP000648984"/>
    </source>
</evidence>
<dbReference type="PIRSF" id="PIRSF500217">
    <property type="entry name" value="AlgI"/>
    <property type="match status" value="1"/>
</dbReference>
<keyword evidence="10 13" id="KW-0472">Membrane</keyword>
<keyword evidence="11 13" id="KW-0012">Acyltransferase</keyword>
<keyword evidence="16" id="KW-1185">Reference proteome</keyword>
<comment type="similarity">
    <text evidence="3 13">Belongs to the membrane-bound acyltransferase family.</text>
</comment>
<feature type="transmembrane region" description="Helical" evidence="14">
    <location>
        <begin position="6"/>
        <end position="23"/>
    </location>
</feature>
<evidence type="ECO:0000313" key="15">
    <source>
        <dbReference type="EMBL" id="NMG76012.1"/>
    </source>
</evidence>
<evidence type="ECO:0000256" key="2">
    <source>
        <dbReference type="ARBA" id="ARBA00005182"/>
    </source>
</evidence>
<feature type="transmembrane region" description="Helical" evidence="14">
    <location>
        <begin position="444"/>
        <end position="461"/>
    </location>
</feature>
<reference evidence="15 16" key="1">
    <citation type="submission" date="2019-12" db="EMBL/GenBank/DDBJ databases">
        <title>Comparative genomics gives insights into the taxonomy of the Azoarcus-Aromatoleum group and reveals separate origins of nif in the plant-associated Azoarcus and non-plant-associated Aromatoleum sub-groups.</title>
        <authorList>
            <person name="Lafos M."/>
            <person name="Maluk M."/>
            <person name="Batista M."/>
            <person name="Junghare M."/>
            <person name="Carmona M."/>
            <person name="Faoro H."/>
            <person name="Cruz L.M."/>
            <person name="Battistoni F."/>
            <person name="De Souza E."/>
            <person name="Pedrosa F."/>
            <person name="Chen W.-M."/>
            <person name="Poole P.S."/>
            <person name="Dixon R.A."/>
            <person name="James E.K."/>
        </authorList>
    </citation>
    <scope>NUCLEOTIDE SEQUENCE [LARGE SCALE GENOMIC DNA]</scope>
    <source>
        <strain evidence="15 16">22Lin</strain>
    </source>
</reference>
<comment type="subcellular location">
    <subcellularLocation>
        <location evidence="1">Cell membrane</location>
        <topology evidence="1">Multi-pass membrane protein</topology>
    </subcellularLocation>
</comment>
<dbReference type="InterPro" id="IPR028362">
    <property type="entry name" value="AlgI"/>
</dbReference>
<proteinExistence type="inferred from homology"/>
<evidence type="ECO:0000256" key="13">
    <source>
        <dbReference type="PIRNR" id="PIRNR016636"/>
    </source>
</evidence>
<feature type="transmembrane region" description="Helical" evidence="14">
    <location>
        <begin position="368"/>
        <end position="388"/>
    </location>
</feature>
<feature type="transmembrane region" description="Helical" evidence="14">
    <location>
        <begin position="82"/>
        <end position="100"/>
    </location>
</feature>
<feature type="transmembrane region" description="Helical" evidence="14">
    <location>
        <begin position="151"/>
        <end position="171"/>
    </location>
</feature>
<keyword evidence="8" id="KW-0016">Alginate biosynthesis</keyword>
<evidence type="ECO:0000256" key="6">
    <source>
        <dbReference type="ARBA" id="ARBA00022679"/>
    </source>
</evidence>
<evidence type="ECO:0000256" key="10">
    <source>
        <dbReference type="ARBA" id="ARBA00023136"/>
    </source>
</evidence>
<dbReference type="InterPro" id="IPR051085">
    <property type="entry name" value="MB_O-acyltransferase"/>
</dbReference>
<keyword evidence="7 14" id="KW-0812">Transmembrane</keyword>
<dbReference type="InterPro" id="IPR004299">
    <property type="entry name" value="MBOAT_fam"/>
</dbReference>
<evidence type="ECO:0000256" key="8">
    <source>
        <dbReference type="ARBA" id="ARBA00022841"/>
    </source>
</evidence>
<dbReference type="EMBL" id="WTVQ01000024">
    <property type="protein sequence ID" value="NMG76012.1"/>
    <property type="molecule type" value="Genomic_DNA"/>
</dbReference>
<keyword evidence="6 13" id="KW-0808">Transferase</keyword>
<feature type="transmembrane region" description="Helical" evidence="14">
    <location>
        <begin position="120"/>
        <end position="139"/>
    </location>
</feature>
<dbReference type="PANTHER" id="PTHR13285">
    <property type="entry name" value="ACYLTRANSFERASE"/>
    <property type="match status" value="1"/>
</dbReference>
<comment type="caution">
    <text evidence="15">The sequence shown here is derived from an EMBL/GenBank/DDBJ whole genome shotgun (WGS) entry which is preliminary data.</text>
</comment>
<evidence type="ECO:0000256" key="1">
    <source>
        <dbReference type="ARBA" id="ARBA00004651"/>
    </source>
</evidence>
<evidence type="ECO:0000256" key="14">
    <source>
        <dbReference type="SAM" id="Phobius"/>
    </source>
</evidence>
<dbReference type="PIRSF" id="PIRSF016636">
    <property type="entry name" value="AlgI_DltB"/>
    <property type="match status" value="1"/>
</dbReference>
<evidence type="ECO:0000256" key="11">
    <source>
        <dbReference type="ARBA" id="ARBA00023315"/>
    </source>
</evidence>
<organism evidence="15 16">
    <name type="scientific">Aromatoleum diolicum</name>
    <dbReference type="NCBI Taxonomy" id="75796"/>
    <lineage>
        <taxon>Bacteria</taxon>
        <taxon>Pseudomonadati</taxon>
        <taxon>Pseudomonadota</taxon>
        <taxon>Betaproteobacteria</taxon>
        <taxon>Rhodocyclales</taxon>
        <taxon>Rhodocyclaceae</taxon>
        <taxon>Aromatoleum</taxon>
    </lineage>
</organism>
<evidence type="ECO:0000256" key="4">
    <source>
        <dbReference type="ARBA" id="ARBA00016084"/>
    </source>
</evidence>
<keyword evidence="9 14" id="KW-1133">Transmembrane helix</keyword>
<feature type="transmembrane region" description="Helical" evidence="14">
    <location>
        <begin position="327"/>
        <end position="348"/>
    </location>
</feature>
<dbReference type="PANTHER" id="PTHR13285:SF23">
    <property type="entry name" value="TEICHOIC ACID D-ALANYLTRANSFERASE"/>
    <property type="match status" value="1"/>
</dbReference>
<comment type="pathway">
    <text evidence="2">Glycan biosynthesis; alginate biosynthesis.</text>
</comment>
<evidence type="ECO:0000256" key="5">
    <source>
        <dbReference type="ARBA" id="ARBA00022475"/>
    </source>
</evidence>
<accession>A0ABX1QC98</accession>
<evidence type="ECO:0000256" key="7">
    <source>
        <dbReference type="ARBA" id="ARBA00022692"/>
    </source>
</evidence>